<keyword evidence="3" id="KW-1003">Cell membrane</keyword>
<dbReference type="NCBIfam" id="TIGR00698">
    <property type="entry name" value="YeiH family putative sulfate export transporter"/>
    <property type="match status" value="1"/>
</dbReference>
<dbReference type="EMBL" id="QNRQ01000001">
    <property type="protein sequence ID" value="RBP43531.1"/>
    <property type="molecule type" value="Genomic_DNA"/>
</dbReference>
<keyword evidence="4 7" id="KW-0812">Transmembrane</keyword>
<gene>
    <name evidence="8" type="ORF">DFR37_101663</name>
</gene>
<evidence type="ECO:0000256" key="2">
    <source>
        <dbReference type="ARBA" id="ARBA00007977"/>
    </source>
</evidence>
<feature type="transmembrane region" description="Helical" evidence="7">
    <location>
        <begin position="246"/>
        <end position="266"/>
    </location>
</feature>
<feature type="transmembrane region" description="Helical" evidence="7">
    <location>
        <begin position="32"/>
        <end position="53"/>
    </location>
</feature>
<evidence type="ECO:0000256" key="6">
    <source>
        <dbReference type="ARBA" id="ARBA00023136"/>
    </source>
</evidence>
<evidence type="ECO:0000256" key="5">
    <source>
        <dbReference type="ARBA" id="ARBA00022989"/>
    </source>
</evidence>
<evidence type="ECO:0000256" key="7">
    <source>
        <dbReference type="SAM" id="Phobius"/>
    </source>
</evidence>
<feature type="transmembrane region" description="Helical" evidence="7">
    <location>
        <begin position="59"/>
        <end position="79"/>
    </location>
</feature>
<dbReference type="Pfam" id="PF03601">
    <property type="entry name" value="Cons_hypoth698"/>
    <property type="match status" value="1"/>
</dbReference>
<evidence type="ECO:0000313" key="9">
    <source>
        <dbReference type="Proteomes" id="UP000253628"/>
    </source>
</evidence>
<comment type="caution">
    <text evidence="8">The sequence shown here is derived from an EMBL/GenBank/DDBJ whole genome shotgun (WGS) entry which is preliminary data.</text>
</comment>
<evidence type="ECO:0000313" key="8">
    <source>
        <dbReference type="EMBL" id="RBP43531.1"/>
    </source>
</evidence>
<dbReference type="Proteomes" id="UP000253628">
    <property type="component" value="Unassembled WGS sequence"/>
</dbReference>
<feature type="transmembrane region" description="Helical" evidence="7">
    <location>
        <begin position="305"/>
        <end position="326"/>
    </location>
</feature>
<comment type="similarity">
    <text evidence="2">Belongs to the UPF0324 family.</text>
</comment>
<sequence length="367" mass="38130">MAVSPTFADSTSSMNQTATLPARPAAPLRQSAWWLGLLLTGTLAAASLLLAKLEPVQQLGISALTLAIVLGIVAGNTFFPSIAGHTAAGVDFSKNKLLRAGIILYGFRITFQQIGDIGWAGVLIAALMVGLTFTLAVQLGTRLFKLDKQTSMLIGAGSAICGAAAVMAAEPVVRGQAHKVSIAVATVVVFGTLSMFLYPLLYSLLPLSEHAYGVFAGSTIHEVAQVVAAGKAVSDAAAGTAVIEKMLRVMMLAPFLLILSGVVLRRQPGDGAEASKKAPIVIPWFAVFFIAVSGINSLHLLPADLVQVIVDIDTALLAMAMAALGLRTHAGAIRQAGFKPLMLAATLFAFLIVGGYGINLAVMQWLG</sequence>
<feature type="transmembrane region" description="Helical" evidence="7">
    <location>
        <begin position="338"/>
        <end position="358"/>
    </location>
</feature>
<proteinExistence type="inferred from homology"/>
<dbReference type="GO" id="GO:0005886">
    <property type="term" value="C:plasma membrane"/>
    <property type="evidence" value="ECO:0007669"/>
    <property type="project" value="UniProtKB-SubCell"/>
</dbReference>
<keyword evidence="9" id="KW-1185">Reference proteome</keyword>
<protein>
    <submittedName>
        <fullName evidence="8">Putative integral membrane protein (TIGR00698 family)</fullName>
    </submittedName>
</protein>
<dbReference type="PANTHER" id="PTHR30106:SF2">
    <property type="entry name" value="UPF0324 INNER MEMBRANE PROTEIN YEIH"/>
    <property type="match status" value="1"/>
</dbReference>
<name>A0A366HMT8_9BURK</name>
<comment type="subcellular location">
    <subcellularLocation>
        <location evidence="1">Cell membrane</location>
        <topology evidence="1">Multi-pass membrane protein</topology>
    </subcellularLocation>
</comment>
<organism evidence="8 9">
    <name type="scientific">Eoetvoesiella caeni</name>
    <dbReference type="NCBI Taxonomy" id="645616"/>
    <lineage>
        <taxon>Bacteria</taxon>
        <taxon>Pseudomonadati</taxon>
        <taxon>Pseudomonadota</taxon>
        <taxon>Betaproteobacteria</taxon>
        <taxon>Burkholderiales</taxon>
        <taxon>Alcaligenaceae</taxon>
        <taxon>Eoetvoesiella</taxon>
    </lineage>
</organism>
<evidence type="ECO:0000256" key="3">
    <source>
        <dbReference type="ARBA" id="ARBA00022475"/>
    </source>
</evidence>
<keyword evidence="5 7" id="KW-1133">Transmembrane helix</keyword>
<keyword evidence="6 7" id="KW-0472">Membrane</keyword>
<reference evidence="8 9" key="1">
    <citation type="submission" date="2018-06" db="EMBL/GenBank/DDBJ databases">
        <title>Genomic Encyclopedia of Type Strains, Phase IV (KMG-IV): sequencing the most valuable type-strain genomes for metagenomic binning, comparative biology and taxonomic classification.</title>
        <authorList>
            <person name="Goeker M."/>
        </authorList>
    </citation>
    <scope>NUCLEOTIDE SEQUENCE [LARGE SCALE GENOMIC DNA]</scope>
    <source>
        <strain evidence="8 9">DSM 25520</strain>
    </source>
</reference>
<dbReference type="AlphaFoldDB" id="A0A366HMT8"/>
<feature type="transmembrane region" description="Helical" evidence="7">
    <location>
        <begin position="152"/>
        <end position="173"/>
    </location>
</feature>
<feature type="transmembrane region" description="Helical" evidence="7">
    <location>
        <begin position="180"/>
        <end position="201"/>
    </location>
</feature>
<dbReference type="InterPro" id="IPR004630">
    <property type="entry name" value="UPF0324_YeiH-like"/>
</dbReference>
<dbReference type="PANTHER" id="PTHR30106">
    <property type="entry name" value="INNER MEMBRANE PROTEIN YEIH-RELATED"/>
    <property type="match status" value="1"/>
</dbReference>
<feature type="transmembrane region" description="Helical" evidence="7">
    <location>
        <begin position="278"/>
        <end position="299"/>
    </location>
</feature>
<feature type="transmembrane region" description="Helical" evidence="7">
    <location>
        <begin position="117"/>
        <end position="140"/>
    </location>
</feature>
<evidence type="ECO:0000256" key="1">
    <source>
        <dbReference type="ARBA" id="ARBA00004651"/>
    </source>
</evidence>
<dbReference type="InterPro" id="IPR018383">
    <property type="entry name" value="UPF0324_pro"/>
</dbReference>
<accession>A0A366HMT8</accession>
<evidence type="ECO:0000256" key="4">
    <source>
        <dbReference type="ARBA" id="ARBA00022692"/>
    </source>
</evidence>